<dbReference type="PANTHER" id="PTHR33164">
    <property type="entry name" value="TRANSCRIPTIONAL REGULATOR, MARR FAMILY"/>
    <property type="match status" value="1"/>
</dbReference>
<dbReference type="InterPro" id="IPR036390">
    <property type="entry name" value="WH_DNA-bd_sf"/>
</dbReference>
<comment type="caution">
    <text evidence="2">The sequence shown here is derived from an EMBL/GenBank/DDBJ whole genome shotgun (WGS) entry which is preliminary data.</text>
</comment>
<sequence>MDRENLSDADIDHTVELLNALRRWRETDQQMRQSTQSDMNLGENDMKALRFLIAAQANNRAVTPTELTHHLGISSASTTKLLDRLAASGHVTRNPHPRDRRAVLLTVTAESHRQIRATLGSRHSQMFDVAARLSPENRDTIIHFLTALSDVNATDPPDH</sequence>
<dbReference type="GO" id="GO:0003700">
    <property type="term" value="F:DNA-binding transcription factor activity"/>
    <property type="evidence" value="ECO:0007669"/>
    <property type="project" value="InterPro"/>
</dbReference>
<dbReference type="InterPro" id="IPR039422">
    <property type="entry name" value="MarR/SlyA-like"/>
</dbReference>
<dbReference type="GO" id="GO:0006950">
    <property type="term" value="P:response to stress"/>
    <property type="evidence" value="ECO:0007669"/>
    <property type="project" value="TreeGrafter"/>
</dbReference>
<dbReference type="PRINTS" id="PR00598">
    <property type="entry name" value="HTHMARR"/>
</dbReference>
<dbReference type="Pfam" id="PF12802">
    <property type="entry name" value="MarR_2"/>
    <property type="match status" value="1"/>
</dbReference>
<dbReference type="Proteomes" id="UP000318331">
    <property type="component" value="Unassembled WGS sequence"/>
</dbReference>
<keyword evidence="3" id="KW-1185">Reference proteome</keyword>
<dbReference type="PROSITE" id="PS50995">
    <property type="entry name" value="HTH_MARR_2"/>
    <property type="match status" value="1"/>
</dbReference>
<dbReference type="AlphaFoldDB" id="A0A543HZ04"/>
<dbReference type="SMART" id="SM00347">
    <property type="entry name" value="HTH_MARR"/>
    <property type="match status" value="1"/>
</dbReference>
<reference evidence="2 3" key="1">
    <citation type="submission" date="2019-06" db="EMBL/GenBank/DDBJ databases">
        <title>Sequencing the genomes of 1000 actinobacteria strains.</title>
        <authorList>
            <person name="Klenk H.-P."/>
        </authorList>
    </citation>
    <scope>NUCLEOTIDE SEQUENCE [LARGE SCALE GENOMIC DNA]</scope>
    <source>
        <strain evidence="2 3">DSM 18031</strain>
    </source>
</reference>
<evidence type="ECO:0000313" key="3">
    <source>
        <dbReference type="Proteomes" id="UP000318331"/>
    </source>
</evidence>
<name>A0A543HZ04_9MICO</name>
<evidence type="ECO:0000313" key="2">
    <source>
        <dbReference type="EMBL" id="TQM63485.1"/>
    </source>
</evidence>
<protein>
    <submittedName>
        <fullName evidence="2">MarR family transcriptional regulator</fullName>
    </submittedName>
</protein>
<proteinExistence type="predicted"/>
<evidence type="ECO:0000259" key="1">
    <source>
        <dbReference type="PROSITE" id="PS50995"/>
    </source>
</evidence>
<dbReference type="EMBL" id="VFPN01000002">
    <property type="protein sequence ID" value="TQM63485.1"/>
    <property type="molecule type" value="Genomic_DNA"/>
</dbReference>
<organism evidence="2 3">
    <name type="scientific">Klugiella xanthotipulae</name>
    <dbReference type="NCBI Taxonomy" id="244735"/>
    <lineage>
        <taxon>Bacteria</taxon>
        <taxon>Bacillati</taxon>
        <taxon>Actinomycetota</taxon>
        <taxon>Actinomycetes</taxon>
        <taxon>Micrococcales</taxon>
        <taxon>Microbacteriaceae</taxon>
        <taxon>Klugiella</taxon>
    </lineage>
</organism>
<dbReference type="SUPFAM" id="SSF46785">
    <property type="entry name" value="Winged helix' DNA-binding domain"/>
    <property type="match status" value="1"/>
</dbReference>
<dbReference type="InterPro" id="IPR000835">
    <property type="entry name" value="HTH_MarR-typ"/>
</dbReference>
<dbReference type="PANTHER" id="PTHR33164:SF43">
    <property type="entry name" value="HTH-TYPE TRANSCRIPTIONAL REPRESSOR YETL"/>
    <property type="match status" value="1"/>
</dbReference>
<gene>
    <name evidence="2" type="ORF">FB466_1749</name>
</gene>
<accession>A0A543HZ04</accession>
<feature type="domain" description="HTH marR-type" evidence="1">
    <location>
        <begin position="10"/>
        <end position="150"/>
    </location>
</feature>
<dbReference type="Gene3D" id="1.10.10.10">
    <property type="entry name" value="Winged helix-like DNA-binding domain superfamily/Winged helix DNA-binding domain"/>
    <property type="match status" value="1"/>
</dbReference>
<dbReference type="InterPro" id="IPR036388">
    <property type="entry name" value="WH-like_DNA-bd_sf"/>
</dbReference>